<proteinExistence type="predicted"/>
<reference evidence="2 3" key="1">
    <citation type="submission" date="2024-11" db="EMBL/GenBank/DDBJ databases">
        <title>Adaptive evolution of stress response genes in parasites aligns with host niche diversity.</title>
        <authorList>
            <person name="Hahn C."/>
            <person name="Resl P."/>
        </authorList>
    </citation>
    <scope>NUCLEOTIDE SEQUENCE [LARGE SCALE GENOMIC DNA]</scope>
    <source>
        <strain evidence="2">EGGRZ-B1_66</strain>
        <tissue evidence="2">Body</tissue>
    </source>
</reference>
<evidence type="ECO:0000313" key="2">
    <source>
        <dbReference type="EMBL" id="KAL3311182.1"/>
    </source>
</evidence>
<feature type="domain" description="Alpha-carbonic anhydrase" evidence="1">
    <location>
        <begin position="1"/>
        <end position="69"/>
    </location>
</feature>
<protein>
    <recommendedName>
        <fullName evidence="1">Alpha-carbonic anhydrase domain-containing protein</fullName>
    </recommendedName>
</protein>
<evidence type="ECO:0000313" key="3">
    <source>
        <dbReference type="Proteomes" id="UP001626550"/>
    </source>
</evidence>
<sequence length="69" mass="7446">MHIVDYKAKFNSVAHAISSNESDALAVLGIVFEESDDAESSDLVTELLEGRVVEEGNGTMEPVDLPKIL</sequence>
<dbReference type="EMBL" id="JBJKFK010002387">
    <property type="protein sequence ID" value="KAL3311182.1"/>
    <property type="molecule type" value="Genomic_DNA"/>
</dbReference>
<dbReference type="AlphaFoldDB" id="A0ABD2PWA7"/>
<dbReference type="Proteomes" id="UP001626550">
    <property type="component" value="Unassembled WGS sequence"/>
</dbReference>
<name>A0ABD2PWA7_9PLAT</name>
<organism evidence="2 3">
    <name type="scientific">Cichlidogyrus casuarinus</name>
    <dbReference type="NCBI Taxonomy" id="1844966"/>
    <lineage>
        <taxon>Eukaryota</taxon>
        <taxon>Metazoa</taxon>
        <taxon>Spiralia</taxon>
        <taxon>Lophotrochozoa</taxon>
        <taxon>Platyhelminthes</taxon>
        <taxon>Monogenea</taxon>
        <taxon>Monopisthocotylea</taxon>
        <taxon>Dactylogyridea</taxon>
        <taxon>Ancyrocephalidae</taxon>
        <taxon>Cichlidogyrus</taxon>
    </lineage>
</organism>
<keyword evidence="3" id="KW-1185">Reference proteome</keyword>
<dbReference type="InterPro" id="IPR001148">
    <property type="entry name" value="CA_dom"/>
</dbReference>
<comment type="caution">
    <text evidence="2">The sequence shown here is derived from an EMBL/GenBank/DDBJ whole genome shotgun (WGS) entry which is preliminary data.</text>
</comment>
<accession>A0ABD2PWA7</accession>
<gene>
    <name evidence="2" type="ORF">Ciccas_010240</name>
</gene>
<dbReference type="PROSITE" id="PS51144">
    <property type="entry name" value="ALPHA_CA_2"/>
    <property type="match status" value="1"/>
</dbReference>
<dbReference type="InterPro" id="IPR036398">
    <property type="entry name" value="CA_dom_sf"/>
</dbReference>
<dbReference type="SUPFAM" id="SSF51069">
    <property type="entry name" value="Carbonic anhydrase"/>
    <property type="match status" value="1"/>
</dbReference>
<evidence type="ECO:0000259" key="1">
    <source>
        <dbReference type="PROSITE" id="PS51144"/>
    </source>
</evidence>